<organism evidence="8 9">
    <name type="scientific">Frankliniella occidentalis</name>
    <name type="common">Western flower thrips</name>
    <name type="synonym">Euthrips occidentalis</name>
    <dbReference type="NCBI Taxonomy" id="133901"/>
    <lineage>
        <taxon>Eukaryota</taxon>
        <taxon>Metazoa</taxon>
        <taxon>Ecdysozoa</taxon>
        <taxon>Arthropoda</taxon>
        <taxon>Hexapoda</taxon>
        <taxon>Insecta</taxon>
        <taxon>Pterygota</taxon>
        <taxon>Neoptera</taxon>
        <taxon>Paraneoptera</taxon>
        <taxon>Thysanoptera</taxon>
        <taxon>Terebrantia</taxon>
        <taxon>Thripoidea</taxon>
        <taxon>Thripidae</taxon>
        <taxon>Frankliniella</taxon>
    </lineage>
</organism>
<dbReference type="GO" id="GO:0006508">
    <property type="term" value="P:proteolysis"/>
    <property type="evidence" value="ECO:0007669"/>
    <property type="project" value="InterPro"/>
</dbReference>
<evidence type="ECO:0000256" key="4">
    <source>
        <dbReference type="ARBA" id="ARBA00026108"/>
    </source>
</evidence>
<sequence>MESFITYFPETSTILFGRAWEPRQRGGVSGQDTGYEDRLRMADDGQAEVLLDRLRALAADRDGHKDGAGVEALRVVSSKLHARTIAQGGQRVAAVSQLMGSNSSTASSLLRVMATLSPKEVHAAETLVSDLVWLLYRIALRDPKFSSKVRAAGASKVLHVVLRTQASGGRLLLPALHILQVITKNPSVSSALARDGVAPTLEKLLSGTGVLPSPRLRLILLVIANLCRTRPFLARLCRGPLLPLLLRPMSRWDSFSGRVRLRICQCTLVALQYAVSSKAGRKALVSGSGAAALQRFCRLCPEEKAYDAMVSRVCGILQQLGERKGLPVQSWVGPATFQYAPGDHWADGDGGCSDDSGDEVDDAEDPDDDEDDDGEAELDDEEGGAVRQDTSGQSSRRSSHRGSVQDVLDAMAEAPDSPHRRDSQELVMYAPFCRELLDTGPRGAEMKPNPLAAGDESSGLAVLQGVCATLPPRRAYCALASRVRAVVKACKVAYPDMVGGGCGGQLQPLSPRDRRVCRAKLLQCVDRVLQPGQLWNIVAYDLDRLIAEVPIKPPSPDRILKNDDESRLGSRQASTNGLRFESRFESGNLRKAIQIGHREYDLILSSDVNSTKHHQWFYFEVCNMEGEAPYVFNIVNNEKANSQFNFGMQPIVYSVREATLGRAGWTHMGTDICYYRNSYQRPDGRRGRLYHTTTFSIKFPHSWDVCYIAYHYPYTYTQLLMQVLRWSRNAGEDVVFRAEPLCRTLNGNEVPLLTVTAKDTKQNPIQGRSILFLTARVHPGESNSSHVIQGTLDALLAPTALGRALRAAHVIKVVPMLNVEGVVNGCHRCGLTNDDLNRKWSKPDPKLHPSIYHTKGLLEYLTRVQRRPPFVFIDFHGHSRKKNIFVYGCSRADSWSTADRAQPDNPAEYAVLPQLMSLVAPAFSLSSCSYRVERAREATARVTVWRELGVNRAYTLEASYCGCDQGPYQGYQLSSAHLREVGANLCQALASLPEETERQRRLQQGQGGLQQGQGGGMTPAQGPAAVVPTMVKLSPLSVVARLGANAVPAGVPASAS</sequence>
<keyword evidence="8" id="KW-1185">Reference proteome</keyword>
<dbReference type="Gene3D" id="3.40.630.10">
    <property type="entry name" value="Zn peptidases"/>
    <property type="match status" value="1"/>
</dbReference>
<dbReference type="SUPFAM" id="SSF53187">
    <property type="entry name" value="Zn-dependent exopeptidases"/>
    <property type="match status" value="1"/>
</dbReference>
<dbReference type="Gene3D" id="1.25.10.10">
    <property type="entry name" value="Leucine-rich Repeat Variant"/>
    <property type="match status" value="1"/>
</dbReference>
<evidence type="ECO:0000256" key="1">
    <source>
        <dbReference type="ARBA" id="ARBA00001947"/>
    </source>
</evidence>
<proteinExistence type="inferred from homology"/>
<dbReference type="InterPro" id="IPR050821">
    <property type="entry name" value="Cytosolic_carboxypeptidase"/>
</dbReference>
<evidence type="ECO:0000256" key="6">
    <source>
        <dbReference type="SAM" id="MobiDB-lite"/>
    </source>
</evidence>
<dbReference type="InterPro" id="IPR016024">
    <property type="entry name" value="ARM-type_fold"/>
</dbReference>
<feature type="region of interest" description="Disordered" evidence="6">
    <location>
        <begin position="343"/>
        <end position="404"/>
    </location>
</feature>
<dbReference type="Pfam" id="PF18027">
    <property type="entry name" value="Pepdidase_M14_N"/>
    <property type="match status" value="1"/>
</dbReference>
<dbReference type="InterPro" id="IPR011989">
    <property type="entry name" value="ARM-like"/>
</dbReference>
<dbReference type="AlphaFoldDB" id="A0A9C6TW53"/>
<comment type="cofactor">
    <cofactor evidence="1">
        <name>Zn(2+)</name>
        <dbReference type="ChEBI" id="CHEBI:29105"/>
    </cofactor>
</comment>
<gene>
    <name evidence="9" type="primary">LOC113203630</name>
</gene>
<dbReference type="InterPro" id="IPR000834">
    <property type="entry name" value="Peptidase_M14"/>
</dbReference>
<dbReference type="GO" id="GO:0004181">
    <property type="term" value="F:metallocarboxypeptidase activity"/>
    <property type="evidence" value="ECO:0007669"/>
    <property type="project" value="InterPro"/>
</dbReference>
<name>A0A9C6TW53_FRAOC</name>
<feature type="active site" description="Proton donor/acceptor" evidence="5">
    <location>
        <position position="957"/>
    </location>
</feature>
<feature type="domain" description="Peptidase M14" evidence="7">
    <location>
        <begin position="712"/>
        <end position="996"/>
    </location>
</feature>
<feature type="compositionally biased region" description="Acidic residues" evidence="6">
    <location>
        <begin position="355"/>
        <end position="383"/>
    </location>
</feature>
<dbReference type="EC" id="3.4.17.24" evidence="4"/>
<protein>
    <recommendedName>
        <fullName evidence="4">tubulin-glutamate carboxypeptidase</fullName>
        <ecNumber evidence="4">3.4.17.24</ecNumber>
    </recommendedName>
</protein>
<dbReference type="Gene3D" id="2.60.40.3120">
    <property type="match status" value="1"/>
</dbReference>
<evidence type="ECO:0000256" key="3">
    <source>
        <dbReference type="ARBA" id="ARBA00024524"/>
    </source>
</evidence>
<dbReference type="InterPro" id="IPR040626">
    <property type="entry name" value="Pepdidase_M14_N"/>
</dbReference>
<feature type="compositionally biased region" description="Gly residues" evidence="6">
    <location>
        <begin position="1005"/>
        <end position="1017"/>
    </location>
</feature>
<dbReference type="PANTHER" id="PTHR12756:SF11">
    <property type="entry name" value="CYTOSOLIC CARBOXYPEPTIDASE 1"/>
    <property type="match status" value="1"/>
</dbReference>
<dbReference type="Proteomes" id="UP000504606">
    <property type="component" value="Unplaced"/>
</dbReference>
<dbReference type="Pfam" id="PF00246">
    <property type="entry name" value="Peptidase_M14"/>
    <property type="match status" value="1"/>
</dbReference>
<dbReference type="PROSITE" id="PS52035">
    <property type="entry name" value="PEPTIDASE_M14"/>
    <property type="match status" value="1"/>
</dbReference>
<dbReference type="SUPFAM" id="SSF48371">
    <property type="entry name" value="ARM repeat"/>
    <property type="match status" value="1"/>
</dbReference>
<dbReference type="Pfam" id="PF25571">
    <property type="entry name" value="TPR_CCP1_N"/>
    <property type="match status" value="1"/>
</dbReference>
<comment type="similarity">
    <text evidence="2 5">Belongs to the peptidase M14 family.</text>
</comment>
<dbReference type="PANTHER" id="PTHR12756">
    <property type="entry name" value="CYTOSOLIC CARBOXYPEPTIDASE"/>
    <property type="match status" value="1"/>
</dbReference>
<reference evidence="9" key="1">
    <citation type="submission" date="2025-08" db="UniProtKB">
        <authorList>
            <consortium name="RefSeq"/>
        </authorList>
    </citation>
    <scope>IDENTIFICATION</scope>
    <source>
        <tissue evidence="9">Whole organism</tissue>
    </source>
</reference>
<dbReference type="RefSeq" id="XP_052123476.1">
    <property type="nucleotide sequence ID" value="XM_052267516.1"/>
</dbReference>
<comment type="catalytic activity">
    <reaction evidence="3">
        <text>C-terminal L-alpha-aminoacyl-L-glutamyl-L-glutamyl-[tubulin] + H2O = C-terminal L-alpha-aminoacyl-L-glutamyl-[tubulin] + L-glutamate</text>
        <dbReference type="Rhea" id="RHEA:63792"/>
        <dbReference type="Rhea" id="RHEA-COMP:16435"/>
        <dbReference type="Rhea" id="RHEA-COMP:16436"/>
        <dbReference type="ChEBI" id="CHEBI:15377"/>
        <dbReference type="ChEBI" id="CHEBI:29985"/>
        <dbReference type="ChEBI" id="CHEBI:149555"/>
        <dbReference type="ChEBI" id="CHEBI:149556"/>
        <dbReference type="EC" id="3.4.17.24"/>
    </reaction>
    <physiologicalReaction direction="left-to-right" evidence="3">
        <dbReference type="Rhea" id="RHEA:63793"/>
    </physiologicalReaction>
</comment>
<evidence type="ECO:0000256" key="2">
    <source>
        <dbReference type="ARBA" id="ARBA00005988"/>
    </source>
</evidence>
<evidence type="ECO:0000259" key="7">
    <source>
        <dbReference type="PROSITE" id="PS52035"/>
    </source>
</evidence>
<evidence type="ECO:0000313" key="8">
    <source>
        <dbReference type="Proteomes" id="UP000504606"/>
    </source>
</evidence>
<evidence type="ECO:0000313" key="9">
    <source>
        <dbReference type="RefSeq" id="XP_052123476.1"/>
    </source>
</evidence>
<dbReference type="GO" id="GO:0008270">
    <property type="term" value="F:zinc ion binding"/>
    <property type="evidence" value="ECO:0007669"/>
    <property type="project" value="InterPro"/>
</dbReference>
<dbReference type="GeneID" id="113203630"/>
<accession>A0A9C6TW53</accession>
<feature type="region of interest" description="Disordered" evidence="6">
    <location>
        <begin position="996"/>
        <end position="1023"/>
    </location>
</feature>
<evidence type="ECO:0000256" key="5">
    <source>
        <dbReference type="PROSITE-ProRule" id="PRU01379"/>
    </source>
</evidence>